<dbReference type="Proteomes" id="UP001154400">
    <property type="component" value="Chromosome"/>
</dbReference>
<dbReference type="Gene3D" id="3.40.190.10">
    <property type="entry name" value="Periplasmic binding protein-like II"/>
    <property type="match status" value="1"/>
</dbReference>
<dbReference type="InterPro" id="IPR030678">
    <property type="entry name" value="Peptide/Ni-bd"/>
</dbReference>
<name>A0A3S5Y451_RHOH1</name>
<dbReference type="PIRSF" id="PIRSF002741">
    <property type="entry name" value="MppA"/>
    <property type="match status" value="1"/>
</dbReference>
<organism evidence="4">
    <name type="scientific">Rhodococcus hoagii (strain 103S)</name>
    <name type="common">Rhodococcus equi</name>
    <dbReference type="NCBI Taxonomy" id="685727"/>
    <lineage>
        <taxon>Bacteria</taxon>
        <taxon>Bacillati</taxon>
        <taxon>Actinomycetota</taxon>
        <taxon>Actinomycetes</taxon>
        <taxon>Mycobacteriales</taxon>
        <taxon>Nocardiaceae</taxon>
        <taxon>Prescottella</taxon>
    </lineage>
</organism>
<dbReference type="GO" id="GO:0043190">
    <property type="term" value="C:ATP-binding cassette (ABC) transporter complex"/>
    <property type="evidence" value="ECO:0007669"/>
    <property type="project" value="InterPro"/>
</dbReference>
<evidence type="ECO:0000256" key="2">
    <source>
        <dbReference type="SAM" id="SignalP"/>
    </source>
</evidence>
<dbReference type="Gene3D" id="3.10.105.10">
    <property type="entry name" value="Dipeptide-binding Protein, Domain 3"/>
    <property type="match status" value="1"/>
</dbReference>
<dbReference type="Pfam" id="PF00496">
    <property type="entry name" value="SBP_bac_5"/>
    <property type="match status" value="1"/>
</dbReference>
<keyword evidence="2" id="KW-0732">Signal</keyword>
<evidence type="ECO:0000313" key="5">
    <source>
        <dbReference type="Proteomes" id="UP000006892"/>
    </source>
</evidence>
<accession>A0A3S5Y451</accession>
<evidence type="ECO:0000259" key="3">
    <source>
        <dbReference type="Pfam" id="PF00496"/>
    </source>
</evidence>
<dbReference type="GeneID" id="57576894"/>
<dbReference type="KEGG" id="req:REQ_12090"/>
<feature type="signal peptide" evidence="2">
    <location>
        <begin position="1"/>
        <end position="28"/>
    </location>
</feature>
<feature type="chain" id="PRO_5018787181" evidence="2">
    <location>
        <begin position="29"/>
        <end position="535"/>
    </location>
</feature>
<dbReference type="EMBL" id="FN563149">
    <property type="protein sequence ID" value="CBH47306.1"/>
    <property type="molecule type" value="Genomic_DNA"/>
</dbReference>
<feature type="region of interest" description="Disordered" evidence="1">
    <location>
        <begin position="27"/>
        <end position="59"/>
    </location>
</feature>
<protein>
    <submittedName>
        <fullName evidence="4">High affinity substrate binding lipoprotein</fullName>
    </submittedName>
</protein>
<evidence type="ECO:0000256" key="1">
    <source>
        <dbReference type="SAM" id="MobiDB-lite"/>
    </source>
</evidence>
<evidence type="ECO:0000313" key="4">
    <source>
        <dbReference type="EMBL" id="CBH47306.1"/>
    </source>
</evidence>
<proteinExistence type="predicted"/>
<dbReference type="GO" id="GO:1904680">
    <property type="term" value="F:peptide transmembrane transporter activity"/>
    <property type="evidence" value="ECO:0007669"/>
    <property type="project" value="TreeGrafter"/>
</dbReference>
<sequence length="535" mass="56388">MGSRARFGKSLTTVLVVGALALAGCASSDDGGGGDTSGTRTPPAVGLVGDQAPDPTGSTPQLTFSVQALAAVLDPARTTARGGSGGDELAAVYDVLLRYDEETGEFVPRLAQSLTSDQEGNVWTLKLRPGVTFSDGTPLDANAVVASINRYNANKGNGAAVWVDAVASTTAVDPQTVEFRLNKKWPTFPSMLALGHGMIVAPGAGEGEAFKPIGAGPFVLDRYAPNEERVLTARADYWNGKPKSDKLRFIALSGSRENLESMRTNGIDIGFLRGNPQAIYDTIDAGYPGSFSILNSGGAELVNNREGRPGADVRVRRAIALAIDPELVGQRGDNGLGLPGKAMFNDLSRWATDVEGVPFDPDAARKLLDEAKADGYDGKLNYIVLQEPSEQAIGLAVQSLLQAVGFTVNIINANNAGDIVKQVYVQRDYDMAHAGIGLYEAIPYLGLDTTLSATSTANFAGYSNPQMEVLLDKLQAADGDDQIRGVLAEIQTLWNETVPSVPVSSVMIYVAWQKNVGGVVPTATGIMLLDKAGRN</sequence>
<reference evidence="4" key="1">
    <citation type="journal article" date="2010" name="PLoS Genet.">
        <title>The genome of a pathogenic rhodococcus: cooptive virulence underpinned by key gene acquisitions.</title>
        <authorList>
            <person name="Letek M."/>
            <person name="Gonzalez P."/>
            <person name="Macarthur I."/>
            <person name="Rodriguez H."/>
            <person name="Freeman T.C."/>
            <person name="Valero-Rello A."/>
            <person name="Blanco M."/>
            <person name="Buckley T."/>
            <person name="Cherevach I."/>
            <person name="Fahey R."/>
            <person name="Hapeshi A."/>
            <person name="Holdstock J."/>
            <person name="Leadon D."/>
            <person name="Navas J."/>
            <person name="Ocampo A."/>
            <person name="Quail M.A."/>
            <person name="Sanders M."/>
            <person name="Scortti M.M."/>
            <person name="Prescott J.F."/>
            <person name="Fogarty U."/>
            <person name="Meijer W.G."/>
            <person name="Parkhill J."/>
            <person name="Bentley S.D."/>
            <person name="Vazquez-Boland J.A."/>
        </authorList>
    </citation>
    <scope>NUCLEOTIDE SEQUENCE [LARGE SCALE GENOMIC DNA]</scope>
    <source>
        <strain evidence="4 5">103S</strain>
    </source>
</reference>
<dbReference type="InterPro" id="IPR039424">
    <property type="entry name" value="SBP_5"/>
</dbReference>
<dbReference type="AlphaFoldDB" id="A0A3S5Y451"/>
<dbReference type="CDD" id="cd00995">
    <property type="entry name" value="PBP2_NikA_DppA_OppA_like"/>
    <property type="match status" value="1"/>
</dbReference>
<dbReference type="GO" id="GO:0042597">
    <property type="term" value="C:periplasmic space"/>
    <property type="evidence" value="ECO:0007669"/>
    <property type="project" value="UniProtKB-ARBA"/>
</dbReference>
<dbReference type="GO" id="GO:0015833">
    <property type="term" value="P:peptide transport"/>
    <property type="evidence" value="ECO:0007669"/>
    <property type="project" value="TreeGrafter"/>
</dbReference>
<dbReference type="RefSeq" id="WP_013415224.1">
    <property type="nucleotide sequence ID" value="NC_014659.1"/>
</dbReference>
<dbReference type="PROSITE" id="PS51257">
    <property type="entry name" value="PROKAR_LIPOPROTEIN"/>
    <property type="match status" value="1"/>
</dbReference>
<dbReference type="PANTHER" id="PTHR30290">
    <property type="entry name" value="PERIPLASMIC BINDING COMPONENT OF ABC TRANSPORTER"/>
    <property type="match status" value="1"/>
</dbReference>
<gene>
    <name evidence="4" type="ordered locus">REQ_12090</name>
</gene>
<dbReference type="SUPFAM" id="SSF53850">
    <property type="entry name" value="Periplasmic binding protein-like II"/>
    <property type="match status" value="1"/>
</dbReference>
<keyword evidence="4" id="KW-0449">Lipoprotein</keyword>
<dbReference type="InterPro" id="IPR000914">
    <property type="entry name" value="SBP_5_dom"/>
</dbReference>
<feature type="domain" description="Solute-binding protein family 5" evidence="3">
    <location>
        <begin position="105"/>
        <end position="454"/>
    </location>
</feature>